<protein>
    <recommendedName>
        <fullName evidence="3">L-fuconate dehydratase</fullName>
        <ecNumber evidence="3">4.2.1.68</ecNumber>
    </recommendedName>
</protein>
<dbReference type="Pfam" id="PF13378">
    <property type="entry name" value="MR_MLE_C"/>
    <property type="match status" value="1"/>
</dbReference>
<dbReference type="Proteomes" id="UP001494902">
    <property type="component" value="Unassembled WGS sequence"/>
</dbReference>
<dbReference type="PANTHER" id="PTHR13794">
    <property type="entry name" value="ENOLASE SUPERFAMILY, MANDELATE RACEMASE"/>
    <property type="match status" value="1"/>
</dbReference>
<evidence type="ECO:0000313" key="9">
    <source>
        <dbReference type="Proteomes" id="UP001494902"/>
    </source>
</evidence>
<dbReference type="InterPro" id="IPR013341">
    <property type="entry name" value="Mandelate_racemase_N_dom"/>
</dbReference>
<dbReference type="PANTHER" id="PTHR13794:SF58">
    <property type="entry name" value="MITOCHONDRIAL ENOLASE SUPERFAMILY MEMBER 1"/>
    <property type="match status" value="1"/>
</dbReference>
<gene>
    <name evidence="8" type="ORF">WIS52_14330</name>
</gene>
<dbReference type="SMART" id="SM00922">
    <property type="entry name" value="MR_MLE"/>
    <property type="match status" value="1"/>
</dbReference>
<dbReference type="Gene3D" id="3.30.390.10">
    <property type="entry name" value="Enolase-like, N-terminal domain"/>
    <property type="match status" value="1"/>
</dbReference>
<dbReference type="RefSeq" id="WP_349298721.1">
    <property type="nucleotide sequence ID" value="NZ_JBEDNQ010000005.1"/>
</dbReference>
<dbReference type="SUPFAM" id="SSF51604">
    <property type="entry name" value="Enolase C-terminal domain-like"/>
    <property type="match status" value="1"/>
</dbReference>
<dbReference type="EC" id="4.2.1.68" evidence="3"/>
<keyword evidence="6" id="KW-0456">Lyase</keyword>
<dbReference type="InterPro" id="IPR029065">
    <property type="entry name" value="Enolase_C-like"/>
</dbReference>
<organism evidence="8 9">
    <name type="scientific">Pseudonocardia nematodicida</name>
    <dbReference type="NCBI Taxonomy" id="1206997"/>
    <lineage>
        <taxon>Bacteria</taxon>
        <taxon>Bacillati</taxon>
        <taxon>Actinomycetota</taxon>
        <taxon>Actinomycetes</taxon>
        <taxon>Pseudonocardiales</taxon>
        <taxon>Pseudonocardiaceae</taxon>
        <taxon>Pseudonocardia</taxon>
    </lineage>
</organism>
<keyword evidence="4" id="KW-0479">Metal-binding</keyword>
<name>A0ABV1KBK1_9PSEU</name>
<keyword evidence="5" id="KW-0460">Magnesium</keyword>
<comment type="caution">
    <text evidence="8">The sequence shown here is derived from an EMBL/GenBank/DDBJ whole genome shotgun (WGS) entry which is preliminary data.</text>
</comment>
<evidence type="ECO:0000256" key="1">
    <source>
        <dbReference type="ARBA" id="ARBA00001737"/>
    </source>
</evidence>
<dbReference type="InterPro" id="IPR013342">
    <property type="entry name" value="Mandelate_racemase_C"/>
</dbReference>
<feature type="domain" description="Mandelate racemase/muconate lactonizing enzyme C-terminal" evidence="7">
    <location>
        <begin position="195"/>
        <end position="291"/>
    </location>
</feature>
<evidence type="ECO:0000259" key="7">
    <source>
        <dbReference type="SMART" id="SM00922"/>
    </source>
</evidence>
<reference evidence="8 9" key="1">
    <citation type="submission" date="2024-03" db="EMBL/GenBank/DDBJ databases">
        <title>Draft genome sequence of Pseudonocardia nematodicida JCM 31783.</title>
        <authorList>
            <person name="Butdee W."/>
            <person name="Duangmal K."/>
        </authorList>
    </citation>
    <scope>NUCLEOTIDE SEQUENCE [LARGE SCALE GENOMIC DNA]</scope>
    <source>
        <strain evidence="8 9">JCM 31783</strain>
    </source>
</reference>
<dbReference type="InterPro" id="IPR036849">
    <property type="entry name" value="Enolase-like_C_sf"/>
</dbReference>
<dbReference type="SFLD" id="SFLDF00111">
    <property type="entry name" value="L-fuconate_dehydratase"/>
    <property type="match status" value="1"/>
</dbReference>
<comment type="cofactor">
    <cofactor evidence="2">
        <name>Mg(2+)</name>
        <dbReference type="ChEBI" id="CHEBI:18420"/>
    </cofactor>
</comment>
<proteinExistence type="predicted"/>
<keyword evidence="9" id="KW-1185">Reference proteome</keyword>
<dbReference type="Gene3D" id="3.20.20.120">
    <property type="entry name" value="Enolase-like C-terminal domain"/>
    <property type="match status" value="1"/>
</dbReference>
<dbReference type="InterPro" id="IPR029017">
    <property type="entry name" value="Enolase-like_N"/>
</dbReference>
<sequence length="447" mass="48587">MPVVTSVRTRDVRFPTSIDLDGSDAVNVDPDYSAAYVTVTLDSGEAGHGLVFTAGRGNELVVHALQSYGALLVGQDVDLDDLGAASRRLVHDSQLRWLGPEKGVSHMACGGLVNALWDLKARRAGLPLWELLSTMEPAGLVDVVDFTHIRDALTPEDALALLTSARQGRDQRISELRRDGYAAYTTSPGWLGYSDEKLVRLCREAVDDGFGLIKLKVGGDPDDDRRRMRLAREAVGDDVRIAVDANQRWEVDEAIERVSALAEYRPWWIEEPTSTDDILGHARIRQGVAPVKVATGEAVANRIVFKQLLQAGAIDVMQIDSTRVAGVNENVANILLAARFGVPVCPHAGGVGLCELVQHFSFFDHAAVSGTTADRAIEYVDHLHEHFADPVVVRDGRYLAPTAPGNGARMHEESLDRWEFPDGPGWRELAASGALHAGTGRDTRALT</sequence>
<dbReference type="SFLD" id="SFLDG00179">
    <property type="entry name" value="mandelate_racemase"/>
    <property type="match status" value="1"/>
</dbReference>
<dbReference type="PROSITE" id="PS00909">
    <property type="entry name" value="MR_MLE_2"/>
    <property type="match status" value="1"/>
</dbReference>
<evidence type="ECO:0000256" key="2">
    <source>
        <dbReference type="ARBA" id="ARBA00001946"/>
    </source>
</evidence>
<comment type="catalytic activity">
    <reaction evidence="1">
        <text>L-fuconate = 2-dehydro-3-deoxy-L-fuconate + H2O</text>
        <dbReference type="Rhea" id="RHEA:22772"/>
        <dbReference type="ChEBI" id="CHEBI:15377"/>
        <dbReference type="ChEBI" id="CHEBI:21291"/>
        <dbReference type="ChEBI" id="CHEBI:37448"/>
        <dbReference type="EC" id="4.2.1.68"/>
    </reaction>
</comment>
<evidence type="ECO:0000256" key="5">
    <source>
        <dbReference type="ARBA" id="ARBA00022842"/>
    </source>
</evidence>
<dbReference type="InterPro" id="IPR018110">
    <property type="entry name" value="Mandel_Rmase/mucon_lact_enz_CS"/>
</dbReference>
<dbReference type="InterPro" id="IPR034610">
    <property type="entry name" value="L-fuconate_dehydratase"/>
</dbReference>
<dbReference type="SUPFAM" id="SSF54826">
    <property type="entry name" value="Enolase N-terminal domain-like"/>
    <property type="match status" value="1"/>
</dbReference>
<accession>A0ABV1KBK1</accession>
<evidence type="ECO:0000256" key="3">
    <source>
        <dbReference type="ARBA" id="ARBA00013142"/>
    </source>
</evidence>
<evidence type="ECO:0000256" key="4">
    <source>
        <dbReference type="ARBA" id="ARBA00022723"/>
    </source>
</evidence>
<dbReference type="EMBL" id="JBEDNQ010000005">
    <property type="protein sequence ID" value="MEQ3551649.1"/>
    <property type="molecule type" value="Genomic_DNA"/>
</dbReference>
<evidence type="ECO:0000313" key="8">
    <source>
        <dbReference type="EMBL" id="MEQ3551649.1"/>
    </source>
</evidence>
<dbReference type="Pfam" id="PF02746">
    <property type="entry name" value="MR_MLE_N"/>
    <property type="match status" value="1"/>
</dbReference>
<dbReference type="InterPro" id="IPR046945">
    <property type="entry name" value="RHMD-like"/>
</dbReference>
<evidence type="ECO:0000256" key="6">
    <source>
        <dbReference type="ARBA" id="ARBA00023239"/>
    </source>
</evidence>
<dbReference type="SFLD" id="SFLDS00001">
    <property type="entry name" value="Enolase"/>
    <property type="match status" value="1"/>
</dbReference>